<dbReference type="InterPro" id="IPR011992">
    <property type="entry name" value="EF-hand-dom_pair"/>
</dbReference>
<dbReference type="PROSITE" id="PS50222">
    <property type="entry name" value="EF_HAND_2"/>
    <property type="match status" value="3"/>
</dbReference>
<keyword evidence="4" id="KW-1185">Reference proteome</keyword>
<dbReference type="PANTHER" id="PTHR23048:SF48">
    <property type="entry name" value="CENTRIN 3"/>
    <property type="match status" value="1"/>
</dbReference>
<proteinExistence type="predicted"/>
<dbReference type="CDD" id="cd00051">
    <property type="entry name" value="EFh"/>
    <property type="match status" value="2"/>
</dbReference>
<feature type="domain" description="EF-hand" evidence="2">
    <location>
        <begin position="118"/>
        <end position="150"/>
    </location>
</feature>
<dbReference type="PANTHER" id="PTHR23048">
    <property type="entry name" value="MYOSIN LIGHT CHAIN 1, 3"/>
    <property type="match status" value="1"/>
</dbReference>
<protein>
    <submittedName>
        <fullName evidence="3">Calmodulin</fullName>
    </submittedName>
</protein>
<dbReference type="EMBL" id="BEYU01000040">
    <property type="protein sequence ID" value="GBG28222.1"/>
    <property type="molecule type" value="Genomic_DNA"/>
</dbReference>
<keyword evidence="1" id="KW-0479">Metal-binding</keyword>
<accession>A0A2R5GB47</accession>
<dbReference type="InParanoid" id="A0A2R5GB47"/>
<sequence length="150" mass="17323">MRAVKLTEDQRRELQEAFALFDVEGTGTIDYHELKVALRALGFTITKKQVIAIASEYDVQDTGRVALEDFMHIVARKKAERTPEEEVSKAFELFDEQGKGKISLRDLRKISRELGENLSEHELQAMIDEFDHDLDGEINREEFNIIMSQH</sequence>
<dbReference type="Pfam" id="PF13499">
    <property type="entry name" value="EF-hand_7"/>
    <property type="match status" value="2"/>
</dbReference>
<dbReference type="SMART" id="SM00054">
    <property type="entry name" value="EFh"/>
    <property type="match status" value="4"/>
</dbReference>
<dbReference type="GO" id="GO:0016460">
    <property type="term" value="C:myosin II complex"/>
    <property type="evidence" value="ECO:0007669"/>
    <property type="project" value="TreeGrafter"/>
</dbReference>
<comment type="caution">
    <text evidence="3">The sequence shown here is derived from an EMBL/GenBank/DDBJ whole genome shotgun (WGS) entry which is preliminary data.</text>
</comment>
<name>A0A2R5GB47_9STRA</name>
<dbReference type="SUPFAM" id="SSF47473">
    <property type="entry name" value="EF-hand"/>
    <property type="match status" value="1"/>
</dbReference>
<feature type="domain" description="EF-hand" evidence="2">
    <location>
        <begin position="82"/>
        <end position="117"/>
    </location>
</feature>
<organism evidence="3 4">
    <name type="scientific">Hondaea fermentalgiana</name>
    <dbReference type="NCBI Taxonomy" id="2315210"/>
    <lineage>
        <taxon>Eukaryota</taxon>
        <taxon>Sar</taxon>
        <taxon>Stramenopiles</taxon>
        <taxon>Bigyra</taxon>
        <taxon>Labyrinthulomycetes</taxon>
        <taxon>Thraustochytrida</taxon>
        <taxon>Thraustochytriidae</taxon>
        <taxon>Hondaea</taxon>
    </lineage>
</organism>
<dbReference type="AlphaFoldDB" id="A0A2R5GB47"/>
<dbReference type="InterPro" id="IPR050230">
    <property type="entry name" value="CALM/Myosin/TropC-like"/>
</dbReference>
<evidence type="ECO:0000259" key="2">
    <source>
        <dbReference type="PROSITE" id="PS50222"/>
    </source>
</evidence>
<evidence type="ECO:0000313" key="3">
    <source>
        <dbReference type="EMBL" id="GBG28222.1"/>
    </source>
</evidence>
<dbReference type="InterPro" id="IPR002048">
    <property type="entry name" value="EF_hand_dom"/>
</dbReference>
<evidence type="ECO:0000256" key="1">
    <source>
        <dbReference type="ARBA" id="ARBA00022723"/>
    </source>
</evidence>
<dbReference type="Proteomes" id="UP000241890">
    <property type="component" value="Unassembled WGS sequence"/>
</dbReference>
<reference evidence="3 4" key="1">
    <citation type="submission" date="2017-12" db="EMBL/GenBank/DDBJ databases">
        <title>Sequencing, de novo assembly and annotation of complete genome of a new Thraustochytrid species, strain FCC1311.</title>
        <authorList>
            <person name="Sedici K."/>
            <person name="Godart F."/>
            <person name="Aiese Cigliano R."/>
            <person name="Sanseverino W."/>
            <person name="Barakat M."/>
            <person name="Ortet P."/>
            <person name="Marechal E."/>
            <person name="Cagnac O."/>
            <person name="Amato A."/>
        </authorList>
    </citation>
    <scope>NUCLEOTIDE SEQUENCE [LARGE SCALE GENOMIC DNA]</scope>
</reference>
<feature type="domain" description="EF-hand" evidence="2">
    <location>
        <begin position="9"/>
        <end position="44"/>
    </location>
</feature>
<evidence type="ECO:0000313" key="4">
    <source>
        <dbReference type="Proteomes" id="UP000241890"/>
    </source>
</evidence>
<dbReference type="Gene3D" id="1.10.238.10">
    <property type="entry name" value="EF-hand"/>
    <property type="match status" value="2"/>
</dbReference>
<dbReference type="FunFam" id="1.10.238.10:FF:000001">
    <property type="entry name" value="Calmodulin 1"/>
    <property type="match status" value="1"/>
</dbReference>
<dbReference type="OrthoDB" id="26525at2759"/>
<dbReference type="GO" id="GO:0005509">
    <property type="term" value="F:calcium ion binding"/>
    <property type="evidence" value="ECO:0007669"/>
    <property type="project" value="InterPro"/>
</dbReference>
<gene>
    <name evidence="3" type="ORF">FCC1311_044452</name>
</gene>